<dbReference type="Gene3D" id="2.40.10.410">
    <property type="entry name" value="FlgT, C-terminal domain"/>
    <property type="match status" value="1"/>
</dbReference>
<dbReference type="InterPro" id="IPR032388">
    <property type="entry name" value="FlgT_C"/>
</dbReference>
<accession>A0ABT3P4C0</accession>
<dbReference type="InterPro" id="IPR032386">
    <property type="entry name" value="FlgT_M"/>
</dbReference>
<organism evidence="4 5">
    <name type="scientific">Alteromonas aquimaris</name>
    <dbReference type="NCBI Taxonomy" id="2998417"/>
    <lineage>
        <taxon>Bacteria</taxon>
        <taxon>Pseudomonadati</taxon>
        <taxon>Pseudomonadota</taxon>
        <taxon>Gammaproteobacteria</taxon>
        <taxon>Alteromonadales</taxon>
        <taxon>Alteromonadaceae</taxon>
        <taxon>Alteromonas/Salinimonas group</taxon>
        <taxon>Alteromonas</taxon>
    </lineage>
</organism>
<dbReference type="EMBL" id="JAPFRD010000005">
    <property type="protein sequence ID" value="MCW8107567.1"/>
    <property type="molecule type" value="Genomic_DNA"/>
</dbReference>
<dbReference type="Pfam" id="PF16538">
    <property type="entry name" value="FlgT_C"/>
    <property type="match status" value="1"/>
</dbReference>
<reference evidence="4" key="1">
    <citation type="submission" date="2022-11" db="EMBL/GenBank/DDBJ databases">
        <title>Alteromonas sp. nov., isolated from sea water of the Qingdao.</title>
        <authorList>
            <person name="Wang Q."/>
        </authorList>
    </citation>
    <scope>NUCLEOTIDE SEQUENCE</scope>
    <source>
        <strain evidence="4">ASW11-7</strain>
    </source>
</reference>
<dbReference type="Gene3D" id="3.40.50.10610">
    <property type="entry name" value="ABC-type transport auxiliary lipoprotein component"/>
    <property type="match status" value="1"/>
</dbReference>
<dbReference type="Proteomes" id="UP001142810">
    <property type="component" value="Unassembled WGS sequence"/>
</dbReference>
<evidence type="ECO:0000259" key="1">
    <source>
        <dbReference type="Pfam" id="PF16538"/>
    </source>
</evidence>
<dbReference type="InterPro" id="IPR038180">
    <property type="entry name" value="FlgT_N_sf"/>
</dbReference>
<feature type="domain" description="Flagellar assembly protein T N-terminal" evidence="3">
    <location>
        <begin position="36"/>
        <end position="121"/>
    </location>
</feature>
<name>A0ABT3P4C0_9ALTE</name>
<comment type="caution">
    <text evidence="4">The sequence shown here is derived from an EMBL/GenBank/DDBJ whole genome shotgun (WGS) entry which is preliminary data.</text>
</comment>
<dbReference type="RefSeq" id="WP_265616273.1">
    <property type="nucleotide sequence ID" value="NZ_JAPFRD010000005.1"/>
</dbReference>
<proteinExistence type="predicted"/>
<keyword evidence="4" id="KW-0282">Flagellum</keyword>
<evidence type="ECO:0000259" key="3">
    <source>
        <dbReference type="Pfam" id="PF16548"/>
    </source>
</evidence>
<evidence type="ECO:0000259" key="2">
    <source>
        <dbReference type="Pfam" id="PF16539"/>
    </source>
</evidence>
<dbReference type="Pfam" id="PF16539">
    <property type="entry name" value="FlgT_M"/>
    <property type="match status" value="1"/>
</dbReference>
<dbReference type="Gene3D" id="3.30.1660.40">
    <property type="entry name" value="FlgT, N-terminal domain"/>
    <property type="match status" value="1"/>
</dbReference>
<keyword evidence="4" id="KW-0969">Cilium</keyword>
<evidence type="ECO:0000313" key="4">
    <source>
        <dbReference type="EMBL" id="MCW8107567.1"/>
    </source>
</evidence>
<sequence length="395" mass="43919">MISSLLENRISSIKIIKGWLLLACLCFYQGQSHAVWYEARGQALVISGDRERAKEQATNEAIKQALLFAGASIRSVQTLTNGLLQNEAFHIAANGEIDSVELVSETWHDDYVTVTIRADVVPQTAQCEPAAYLKTIATSYLPLQHPLQAQDGQLHRIGEETSRRLKTQFDNATDTVVINYIAPYSARWDDVNVVRQAPALARQSKAQFILAGTITDISVARNQPSSYAFWKEEEASRHFGLDVQLIDGMNGATLLRKHYSTTAHWQYDRFAQIDTSSHTFWQSSYGHAVSSTLAELVEDVADTLICHPATGRVLKIINDQIQVSIGREHGIKVGDELSLYQTNMVEDAFGQGFLQYRLYPGKVKVVAAFADTATVEPVGNFIMANIQPNDFVAKR</sequence>
<dbReference type="InterPro" id="IPR038165">
    <property type="entry name" value="FlgT_C_sf"/>
</dbReference>
<feature type="domain" description="Flagellar assembly protein T C-terminal" evidence="1">
    <location>
        <begin position="318"/>
        <end position="394"/>
    </location>
</feature>
<keyword evidence="5" id="KW-1185">Reference proteome</keyword>
<protein>
    <submittedName>
        <fullName evidence="4">Flagellar assembly protein FlgT</fullName>
    </submittedName>
</protein>
<evidence type="ECO:0000313" key="5">
    <source>
        <dbReference type="Proteomes" id="UP001142810"/>
    </source>
</evidence>
<dbReference type="InterPro" id="IPR032370">
    <property type="entry name" value="FlgT_N"/>
</dbReference>
<dbReference type="Pfam" id="PF16548">
    <property type="entry name" value="FlgT_N"/>
    <property type="match status" value="1"/>
</dbReference>
<keyword evidence="4" id="KW-0966">Cell projection</keyword>
<gene>
    <name evidence="4" type="ORF">OPS25_03490</name>
</gene>
<feature type="domain" description="Flagellar assembly protein T middle" evidence="2">
    <location>
        <begin position="126"/>
        <end position="275"/>
    </location>
</feature>